<feature type="compositionally biased region" description="Low complexity" evidence="1">
    <location>
        <begin position="365"/>
        <end position="379"/>
    </location>
</feature>
<feature type="region of interest" description="Disordered" evidence="1">
    <location>
        <begin position="355"/>
        <end position="425"/>
    </location>
</feature>
<reference evidence="2 3" key="1">
    <citation type="submission" date="2018-05" db="EMBL/GenBank/DDBJ databases">
        <title>The draft genome of strain NS-104.</title>
        <authorList>
            <person name="Hang P."/>
            <person name="Jiang J."/>
        </authorList>
    </citation>
    <scope>NUCLEOTIDE SEQUENCE [LARGE SCALE GENOMIC DNA]</scope>
    <source>
        <strain evidence="2 3">NS-104</strain>
    </source>
</reference>
<accession>A0A2U2DUE9</accession>
<sequence>MFQTAFTHNLTQFARILSLPERLQHTPARNLSLEALRQRNTTLDAFFYDIKVVTPDEAFYISDSLAAVGSILIVPPSGAGALILCDTLDEFFLRGGKDIHVLAIAGAGGSALGAAAFARNVADAVGEPVATVVPGYGFADAVGEAMGGSFLFGWLNQVRHGFEILDEVWGRPQFGVNPETNAAASTVKHNCRDMQTVLALLADPRLAFNLLTGHSKGNLVLAEALTRLKSVDLPRLQALSRSARIVTFGAKIAMPPVFTDVIDVIGEWDWFGTLNSRQFIATDRKVSGAWHHTNTDLPGHIAVTEVLKEILAQPPALRPVETAPSETVVSGEVPVPPAEEPVPAATIKVAETVAEDAAPPAESVETAPLPETAEETGTLKAENDETAPKQRSGKSKPAETMTDAAVTPFVPPPRRKRSTTRDRSA</sequence>
<dbReference type="RefSeq" id="WP_109456954.1">
    <property type="nucleotide sequence ID" value="NZ_QFBC01000002.1"/>
</dbReference>
<evidence type="ECO:0008006" key="4">
    <source>
        <dbReference type="Google" id="ProtNLM"/>
    </source>
</evidence>
<dbReference type="OrthoDB" id="7375665at2"/>
<gene>
    <name evidence="2" type="ORF">DEM27_04155</name>
</gene>
<dbReference type="AlphaFoldDB" id="A0A2U2DUE9"/>
<proteinExistence type="predicted"/>
<organism evidence="2 3">
    <name type="scientific">Metarhizobium album</name>
    <dbReference type="NCBI Taxonomy" id="2182425"/>
    <lineage>
        <taxon>Bacteria</taxon>
        <taxon>Pseudomonadati</taxon>
        <taxon>Pseudomonadota</taxon>
        <taxon>Alphaproteobacteria</taxon>
        <taxon>Hyphomicrobiales</taxon>
        <taxon>Rhizobiaceae</taxon>
        <taxon>Metarhizobium</taxon>
    </lineage>
</organism>
<evidence type="ECO:0000313" key="2">
    <source>
        <dbReference type="EMBL" id="PWE56849.1"/>
    </source>
</evidence>
<evidence type="ECO:0000256" key="1">
    <source>
        <dbReference type="SAM" id="MobiDB-lite"/>
    </source>
</evidence>
<name>A0A2U2DUE9_9HYPH</name>
<protein>
    <recommendedName>
        <fullName evidence="4">Cell envelope biogenesis protein OmpA</fullName>
    </recommendedName>
</protein>
<dbReference type="Proteomes" id="UP000245252">
    <property type="component" value="Unassembled WGS sequence"/>
</dbReference>
<evidence type="ECO:0000313" key="3">
    <source>
        <dbReference type="Proteomes" id="UP000245252"/>
    </source>
</evidence>
<dbReference type="EMBL" id="QFBC01000002">
    <property type="protein sequence ID" value="PWE56849.1"/>
    <property type="molecule type" value="Genomic_DNA"/>
</dbReference>
<keyword evidence="3" id="KW-1185">Reference proteome</keyword>
<comment type="caution">
    <text evidence="2">The sequence shown here is derived from an EMBL/GenBank/DDBJ whole genome shotgun (WGS) entry which is preliminary data.</text>
</comment>